<feature type="chain" id="PRO_5012172741" description="Transferrin-binding protein B C-lobe/N-lobe beta barrel domain-containing protein" evidence="1">
    <location>
        <begin position="22"/>
        <end position="215"/>
    </location>
</feature>
<feature type="signal peptide" evidence="1">
    <location>
        <begin position="1"/>
        <end position="21"/>
    </location>
</feature>
<dbReference type="RefSeq" id="WP_133065004.1">
    <property type="nucleotide sequence ID" value="NZ_FXZK01000003.1"/>
</dbReference>
<evidence type="ECO:0008006" key="4">
    <source>
        <dbReference type="Google" id="ProtNLM"/>
    </source>
</evidence>
<protein>
    <recommendedName>
        <fullName evidence="4">Transferrin-binding protein B C-lobe/N-lobe beta barrel domain-containing protein</fullName>
    </recommendedName>
</protein>
<evidence type="ECO:0000313" key="3">
    <source>
        <dbReference type="Proteomes" id="UP000201613"/>
    </source>
</evidence>
<gene>
    <name evidence="2" type="ORF">LOM8899_01952</name>
</gene>
<name>A0A238LE01_9RHOB</name>
<dbReference type="AlphaFoldDB" id="A0A238LE01"/>
<dbReference type="OrthoDB" id="9953994at2"/>
<reference evidence="2 3" key="1">
    <citation type="submission" date="2017-05" db="EMBL/GenBank/DDBJ databases">
        <authorList>
            <person name="Song R."/>
            <person name="Chenine A.L."/>
            <person name="Ruprecht R.M."/>
        </authorList>
    </citation>
    <scope>NUCLEOTIDE SEQUENCE [LARGE SCALE GENOMIC DNA]</scope>
    <source>
        <strain evidence="2 3">CECT 8899</strain>
    </source>
</reference>
<dbReference type="EMBL" id="FXZK01000003">
    <property type="protein sequence ID" value="SMY07812.1"/>
    <property type="molecule type" value="Genomic_DNA"/>
</dbReference>
<accession>A0A238LE01</accession>
<keyword evidence="3" id="KW-1185">Reference proteome</keyword>
<proteinExistence type="predicted"/>
<keyword evidence="1" id="KW-0732">Signal</keyword>
<dbReference type="Proteomes" id="UP000201613">
    <property type="component" value="Unassembled WGS sequence"/>
</dbReference>
<evidence type="ECO:0000256" key="1">
    <source>
        <dbReference type="SAM" id="SignalP"/>
    </source>
</evidence>
<evidence type="ECO:0000313" key="2">
    <source>
        <dbReference type="EMBL" id="SMY07812.1"/>
    </source>
</evidence>
<sequence length="215" mass="22186">MLRFAPLLLPLALANCGAILASIELAGRVDEAERLEALIATADESDLAAISDDEINQRRANALQGIADGNPDAGMVRYNGQAAMEVPQGNNTLILSGLATIDANFANDTISADFSDWLGYNDGDTLANTASGDVVFSNGVIGDEDAASNISGDVNGTLTFKGDEYSVDGVIDGQFATFQGSEGVGGVTLDDQTTITMNGEVVPDAQFGFAGEIAD</sequence>
<organism evidence="2 3">
    <name type="scientific">Flavimaricola marinus</name>
    <dbReference type="NCBI Taxonomy" id="1819565"/>
    <lineage>
        <taxon>Bacteria</taxon>
        <taxon>Pseudomonadati</taxon>
        <taxon>Pseudomonadota</taxon>
        <taxon>Alphaproteobacteria</taxon>
        <taxon>Rhodobacterales</taxon>
        <taxon>Paracoccaceae</taxon>
        <taxon>Flavimaricola</taxon>
    </lineage>
</organism>